<keyword evidence="1" id="KW-0456">Lyase</keyword>
<evidence type="ECO:0000313" key="1">
    <source>
        <dbReference type="EMBL" id="MDI7922533.1"/>
    </source>
</evidence>
<accession>A0AAE3QG66</accession>
<dbReference type="InterPro" id="IPR015813">
    <property type="entry name" value="Pyrv/PenolPyrv_kinase-like_dom"/>
</dbReference>
<keyword evidence="2" id="KW-1185">Reference proteome</keyword>
<dbReference type="Gene3D" id="3.20.20.60">
    <property type="entry name" value="Phosphoenolpyruvate-binding domains"/>
    <property type="match status" value="1"/>
</dbReference>
<dbReference type="InterPro" id="IPR039556">
    <property type="entry name" value="ICL/PEPM"/>
</dbReference>
<dbReference type="Pfam" id="PF13714">
    <property type="entry name" value="PEP_mutase"/>
    <property type="match status" value="1"/>
</dbReference>
<dbReference type="GO" id="GO:0016829">
    <property type="term" value="F:lyase activity"/>
    <property type="evidence" value="ECO:0007669"/>
    <property type="project" value="UniProtKB-KW"/>
</dbReference>
<organism evidence="1 2">
    <name type="scientific">Ferirhizobium litorale</name>
    <dbReference type="NCBI Taxonomy" id="2927786"/>
    <lineage>
        <taxon>Bacteria</taxon>
        <taxon>Pseudomonadati</taxon>
        <taxon>Pseudomonadota</taxon>
        <taxon>Alphaproteobacteria</taxon>
        <taxon>Hyphomicrobiales</taxon>
        <taxon>Rhizobiaceae</taxon>
        <taxon>Ferirhizobium</taxon>
    </lineage>
</organism>
<comment type="caution">
    <text evidence="1">The sequence shown here is derived from an EMBL/GenBank/DDBJ whole genome shotgun (WGS) entry which is preliminary data.</text>
</comment>
<dbReference type="CDD" id="cd00377">
    <property type="entry name" value="ICL_PEPM"/>
    <property type="match status" value="1"/>
</dbReference>
<reference evidence="1" key="1">
    <citation type="submission" date="2022-03" db="EMBL/GenBank/DDBJ databases">
        <title>Fererhizobium litorale gen. nov., sp. nov., isolated from sandy sediments of the Sea of Japan seashore.</title>
        <authorList>
            <person name="Romanenko L."/>
            <person name="Kurilenko V."/>
            <person name="Otstavnykh N."/>
            <person name="Svetashev V."/>
            <person name="Tekutyeva L."/>
            <person name="Isaeva M."/>
            <person name="Mikhailov V."/>
        </authorList>
    </citation>
    <scope>NUCLEOTIDE SEQUENCE</scope>
    <source>
        <strain evidence="1">KMM 9576</strain>
    </source>
</reference>
<dbReference type="Proteomes" id="UP001161580">
    <property type="component" value="Unassembled WGS sequence"/>
</dbReference>
<sequence length="256" mass="27696">MDQVRKAQDFASLHRKGRPVVLYNIWDAGSARCVAEAGAKAIATGSWSVAAAQGFADGQEMPLLLLVDIARSIIQATELPVTIDFEGGYAQDPAEIALNAGRIMDVGAVGINIEDQVVGGNGIHAVDRQAACIEAIREAADHRGIPFFINARTDFFLRETDPVRHSEFMDEAIARAKAYADAGANGFFAPGLADERLIRRLCAEVALPVNIMMRPGAPTMRALSELGVARISHGPFPYREMMRALRTQAEAIYHHG</sequence>
<dbReference type="InterPro" id="IPR040442">
    <property type="entry name" value="Pyrv_kinase-like_dom_sf"/>
</dbReference>
<dbReference type="RefSeq" id="WP_311786529.1">
    <property type="nucleotide sequence ID" value="NZ_JALDYY010000005.1"/>
</dbReference>
<name>A0AAE3QG66_9HYPH</name>
<gene>
    <name evidence="1" type="ORF">MRS75_10595</name>
</gene>
<dbReference type="PANTHER" id="PTHR42905:SF16">
    <property type="entry name" value="CARBOXYPHOSPHONOENOLPYRUVATE PHOSPHONOMUTASE-LIKE PROTEIN (AFU_ORTHOLOGUE AFUA_5G07230)"/>
    <property type="match status" value="1"/>
</dbReference>
<dbReference type="AlphaFoldDB" id="A0AAE3QG66"/>
<dbReference type="SUPFAM" id="SSF51621">
    <property type="entry name" value="Phosphoenolpyruvate/pyruvate domain"/>
    <property type="match status" value="1"/>
</dbReference>
<dbReference type="EMBL" id="JALDYZ010000004">
    <property type="protein sequence ID" value="MDI7922533.1"/>
    <property type="molecule type" value="Genomic_DNA"/>
</dbReference>
<evidence type="ECO:0000313" key="2">
    <source>
        <dbReference type="Proteomes" id="UP001161580"/>
    </source>
</evidence>
<proteinExistence type="predicted"/>
<dbReference type="PANTHER" id="PTHR42905">
    <property type="entry name" value="PHOSPHOENOLPYRUVATE CARBOXYLASE"/>
    <property type="match status" value="1"/>
</dbReference>
<protein>
    <submittedName>
        <fullName evidence="1">Isocitrate lyase/phosphoenolpyruvate mutase family protein</fullName>
    </submittedName>
</protein>